<dbReference type="EMBL" id="JALJOV010000802">
    <property type="protein sequence ID" value="KAK9861174.1"/>
    <property type="molecule type" value="Genomic_DNA"/>
</dbReference>
<evidence type="ECO:0000256" key="2">
    <source>
        <dbReference type="ARBA" id="ARBA00023242"/>
    </source>
</evidence>
<dbReference type="Gene3D" id="2.30.30.140">
    <property type="match status" value="1"/>
</dbReference>
<dbReference type="GO" id="GO:0006281">
    <property type="term" value="P:DNA repair"/>
    <property type="evidence" value="ECO:0007669"/>
    <property type="project" value="TreeGrafter"/>
</dbReference>
<dbReference type="GO" id="GO:0000785">
    <property type="term" value="C:chromatin"/>
    <property type="evidence" value="ECO:0007669"/>
    <property type="project" value="TreeGrafter"/>
</dbReference>
<feature type="region of interest" description="Disordered" evidence="3">
    <location>
        <begin position="197"/>
        <end position="245"/>
    </location>
</feature>
<name>A0AAW1SXG3_9CHLO</name>
<feature type="compositionally biased region" description="Basic and acidic residues" evidence="3">
    <location>
        <begin position="197"/>
        <end position="209"/>
    </location>
</feature>
<evidence type="ECO:0008006" key="6">
    <source>
        <dbReference type="Google" id="ProtNLM"/>
    </source>
</evidence>
<protein>
    <recommendedName>
        <fullName evidence="6">Tudor domain-containing protein</fullName>
    </recommendedName>
</protein>
<evidence type="ECO:0000313" key="5">
    <source>
        <dbReference type="Proteomes" id="UP001485043"/>
    </source>
</evidence>
<dbReference type="GO" id="GO:0005634">
    <property type="term" value="C:nucleus"/>
    <property type="evidence" value="ECO:0007669"/>
    <property type="project" value="UniProtKB-SubCell"/>
</dbReference>
<evidence type="ECO:0000256" key="1">
    <source>
        <dbReference type="ARBA" id="ARBA00004123"/>
    </source>
</evidence>
<dbReference type="PANTHER" id="PTHR12663">
    <property type="entry name" value="ANDROGEN INDUCED INHIBITOR OF PROLIFERATION AS3 / PDS5-RELATED"/>
    <property type="match status" value="1"/>
</dbReference>
<reference evidence="4 5" key="1">
    <citation type="journal article" date="2024" name="Nat. Commun.">
        <title>Phylogenomics reveals the evolutionary origins of lichenization in chlorophyte algae.</title>
        <authorList>
            <person name="Puginier C."/>
            <person name="Libourel C."/>
            <person name="Otte J."/>
            <person name="Skaloud P."/>
            <person name="Haon M."/>
            <person name="Grisel S."/>
            <person name="Petersen M."/>
            <person name="Berrin J.G."/>
            <person name="Delaux P.M."/>
            <person name="Dal Grande F."/>
            <person name="Keller J."/>
        </authorList>
    </citation>
    <scope>NUCLEOTIDE SEQUENCE [LARGE SCALE GENOMIC DNA]</scope>
    <source>
        <strain evidence="4 5">SAG 2523</strain>
    </source>
</reference>
<dbReference type="AlphaFoldDB" id="A0AAW1SXG3"/>
<gene>
    <name evidence="4" type="ORF">WJX84_001707</name>
</gene>
<organism evidence="4 5">
    <name type="scientific">Apatococcus fuscideae</name>
    <dbReference type="NCBI Taxonomy" id="2026836"/>
    <lineage>
        <taxon>Eukaryota</taxon>
        <taxon>Viridiplantae</taxon>
        <taxon>Chlorophyta</taxon>
        <taxon>core chlorophytes</taxon>
        <taxon>Trebouxiophyceae</taxon>
        <taxon>Chlorellales</taxon>
        <taxon>Chlorellaceae</taxon>
        <taxon>Apatococcus</taxon>
    </lineage>
</organism>
<dbReference type="CDD" id="cd20404">
    <property type="entry name" value="Tudor_Agenet_AtEML-like"/>
    <property type="match status" value="1"/>
</dbReference>
<dbReference type="PANTHER" id="PTHR12663:SF0">
    <property type="entry name" value="PRECOCIOUS DISSOCIATION OF SISTERS 5, ISOFORM A"/>
    <property type="match status" value="1"/>
</dbReference>
<dbReference type="SUPFAM" id="SSF63748">
    <property type="entry name" value="Tudor/PWWP/MBT"/>
    <property type="match status" value="1"/>
</dbReference>
<sequence length="245" mass="27076">MRQHILGSRKLCRLQSYLLQDGKILEDAVTIEFNQHLPETSAELEAEIELLTSWLQTTHHLLASKGISVAEADMDAQAAEADASLGTERSLGAIDAALRAQGFRFSALPAPGLLGSISHPPQQSPLALPRQRDANISSQPVLLGARVKIFWPDDAEWYPGTLTALNSITGRHHVQYDDGEQEDLCLEHEEWDLLDKSTKHTDHEDKQDSDAESSPELLNSRRGMPQRSTQQSVSPQRCISTAAQQ</sequence>
<keyword evidence="2" id="KW-0539">Nucleus</keyword>
<evidence type="ECO:0000313" key="4">
    <source>
        <dbReference type="EMBL" id="KAK9861174.1"/>
    </source>
</evidence>
<proteinExistence type="predicted"/>
<comment type="subcellular location">
    <subcellularLocation>
        <location evidence="1">Nucleus</location>
    </subcellularLocation>
</comment>
<feature type="compositionally biased region" description="Polar residues" evidence="3">
    <location>
        <begin position="226"/>
        <end position="245"/>
    </location>
</feature>
<comment type="caution">
    <text evidence="4">The sequence shown here is derived from an EMBL/GenBank/DDBJ whole genome shotgun (WGS) entry which is preliminary data.</text>
</comment>
<dbReference type="Proteomes" id="UP001485043">
    <property type="component" value="Unassembled WGS sequence"/>
</dbReference>
<dbReference type="InterPro" id="IPR039776">
    <property type="entry name" value="Pds5"/>
</dbReference>
<evidence type="ECO:0000256" key="3">
    <source>
        <dbReference type="SAM" id="MobiDB-lite"/>
    </source>
</evidence>
<accession>A0AAW1SXG3</accession>
<keyword evidence="5" id="KW-1185">Reference proteome</keyword>
<dbReference type="GO" id="GO:0007064">
    <property type="term" value="P:mitotic sister chromatid cohesion"/>
    <property type="evidence" value="ECO:0007669"/>
    <property type="project" value="InterPro"/>
</dbReference>